<dbReference type="InterPro" id="IPR001460">
    <property type="entry name" value="PCN-bd_Tpept"/>
</dbReference>
<evidence type="ECO:0000256" key="3">
    <source>
        <dbReference type="ARBA" id="ARBA00023136"/>
    </source>
</evidence>
<dbReference type="SUPFAM" id="SSF56519">
    <property type="entry name" value="Penicillin binding protein dimerisation domain"/>
    <property type="match status" value="1"/>
</dbReference>
<dbReference type="Proteomes" id="UP000184404">
    <property type="component" value="Unassembled WGS sequence"/>
</dbReference>
<evidence type="ECO:0000256" key="2">
    <source>
        <dbReference type="ARBA" id="ARBA00007171"/>
    </source>
</evidence>
<reference evidence="7 8" key="1">
    <citation type="submission" date="2016-11" db="EMBL/GenBank/DDBJ databases">
        <authorList>
            <person name="Jaros S."/>
            <person name="Januszkiewicz K."/>
            <person name="Wedrychowicz H."/>
        </authorList>
    </citation>
    <scope>NUCLEOTIDE SEQUENCE [LARGE SCALE GENOMIC DNA]</scope>
    <source>
        <strain evidence="7 8">DSM 10502</strain>
    </source>
</reference>
<gene>
    <name evidence="7" type="ORF">SAMN02745190_00233</name>
</gene>
<keyword evidence="5" id="KW-1133">Transmembrane helix</keyword>
<organism evidence="7 8">
    <name type="scientific">Schwartzia succinivorans DSM 10502</name>
    <dbReference type="NCBI Taxonomy" id="1123243"/>
    <lineage>
        <taxon>Bacteria</taxon>
        <taxon>Bacillati</taxon>
        <taxon>Bacillota</taxon>
        <taxon>Negativicutes</taxon>
        <taxon>Selenomonadales</taxon>
        <taxon>Selenomonadaceae</taxon>
        <taxon>Schwartzia</taxon>
    </lineage>
</organism>
<sequence length="661" mass="72018">MDMERRRELGKAEQKKVSAHIGIGAFILWLGLFVITVRYGWLQLVQGDAMETRIRMESGEELVNPTPRGPILDRNGRELAVSLMLKSLFVDPNNVQNPQELASKLAPLINLPEQKILDAVAQGGGFVWVKHYLSTDEVQAVKKLIRDEGYNCLGFNDELKRSYPNNLLAANVLGFVGTDDVGLDGIEQAFDKLIKGSREETFVQTDNYHGFPILSSIFSKRRYEGDQCKTIQLTIDSTAQFIVEQALDEAMLETSPESVTAIVMRPKTGEILAMASRPSYDPNKFDEYPAEVWKNHAVSVIYEPGSTFKSIVAAAALQEKIVTPNQVFHDPGYVMVSERRIQNWNGESFGMVTFTDIVKHSLNTGFAQVGLDLGSNKLTEYAKLFGFGEPTGIELPGEESGILFDPDDMRDSDMATMAIGQSIAVTPLQLVTAMSAIANDGILMKPHIVKSVYNADGSVYSETKPQQVRRAIESVTDKTLVGLLEQVVATGGGAKAQVKGYRIAGKTGTAEKARHDGAGYMDGHYIASFCGFAPVEDPEICLLVVIDDPLGIYYGGQIAAPVASRIFSQLLRHLQIEPSSDPFQGSEKDNVKSDGSQSAEMQRVVVPEVSGLDAAEASLQLEAAGLKMRADGHGIAVGQDVEPNTVVPRGSVVVVKFEPKG</sequence>
<dbReference type="Pfam" id="PF03793">
    <property type="entry name" value="PASTA"/>
    <property type="match status" value="1"/>
</dbReference>
<dbReference type="GO" id="GO:0005886">
    <property type="term" value="C:plasma membrane"/>
    <property type="evidence" value="ECO:0007669"/>
    <property type="project" value="TreeGrafter"/>
</dbReference>
<dbReference type="Gene3D" id="3.40.710.10">
    <property type="entry name" value="DD-peptidase/beta-lactamase superfamily"/>
    <property type="match status" value="1"/>
</dbReference>
<evidence type="ECO:0000259" key="6">
    <source>
        <dbReference type="PROSITE" id="PS51178"/>
    </source>
</evidence>
<dbReference type="PROSITE" id="PS51178">
    <property type="entry name" value="PASTA"/>
    <property type="match status" value="1"/>
</dbReference>
<feature type="region of interest" description="Disordered" evidence="4">
    <location>
        <begin position="578"/>
        <end position="600"/>
    </location>
</feature>
<dbReference type="SUPFAM" id="SSF54184">
    <property type="entry name" value="Penicillin-binding protein 2x (pbp-2x), c-terminal domain"/>
    <property type="match status" value="1"/>
</dbReference>
<evidence type="ECO:0000256" key="5">
    <source>
        <dbReference type="SAM" id="Phobius"/>
    </source>
</evidence>
<feature type="domain" description="PASTA" evidence="6">
    <location>
        <begin position="600"/>
        <end position="659"/>
    </location>
</feature>
<evidence type="ECO:0000256" key="4">
    <source>
        <dbReference type="SAM" id="MobiDB-lite"/>
    </source>
</evidence>
<dbReference type="AlphaFoldDB" id="A0A1M4SS83"/>
<keyword evidence="3 5" id="KW-0472">Membrane</keyword>
<dbReference type="STRING" id="1123243.SAMN02745190_00233"/>
<dbReference type="PANTHER" id="PTHR30627">
    <property type="entry name" value="PEPTIDOGLYCAN D,D-TRANSPEPTIDASE"/>
    <property type="match status" value="1"/>
</dbReference>
<proteinExistence type="inferred from homology"/>
<dbReference type="Pfam" id="PF03717">
    <property type="entry name" value="PBP_dimer"/>
    <property type="match status" value="1"/>
</dbReference>
<dbReference type="InterPro" id="IPR012338">
    <property type="entry name" value="Beta-lactam/transpept-like"/>
</dbReference>
<keyword evidence="5" id="KW-0812">Transmembrane</keyword>
<dbReference type="InterPro" id="IPR050515">
    <property type="entry name" value="Beta-lactam/transpept"/>
</dbReference>
<feature type="transmembrane region" description="Helical" evidence="5">
    <location>
        <begin position="21"/>
        <end position="41"/>
    </location>
</feature>
<comment type="subcellular location">
    <subcellularLocation>
        <location evidence="1">Membrane</location>
    </subcellularLocation>
</comment>
<protein>
    <submittedName>
        <fullName evidence="7">Stage V sporulation protein D (Sporulation-specific penicillin-binding protein)</fullName>
    </submittedName>
</protein>
<accession>A0A1M4SS83</accession>
<evidence type="ECO:0000313" key="7">
    <source>
        <dbReference type="EMBL" id="SHE35123.1"/>
    </source>
</evidence>
<dbReference type="SMART" id="SM00740">
    <property type="entry name" value="PASTA"/>
    <property type="match status" value="1"/>
</dbReference>
<name>A0A1M4SS83_9FIRM</name>
<dbReference type="Pfam" id="PF00905">
    <property type="entry name" value="Transpeptidase"/>
    <property type="match status" value="1"/>
</dbReference>
<dbReference type="InterPro" id="IPR036138">
    <property type="entry name" value="PBP_dimer_sf"/>
</dbReference>
<dbReference type="RefSeq" id="WP_094756392.1">
    <property type="nucleotide sequence ID" value="NZ_FQUG01000002.1"/>
</dbReference>
<keyword evidence="8" id="KW-1185">Reference proteome</keyword>
<dbReference type="EMBL" id="FQUG01000002">
    <property type="protein sequence ID" value="SHE35123.1"/>
    <property type="molecule type" value="Genomic_DNA"/>
</dbReference>
<dbReference type="Gene3D" id="3.30.450.330">
    <property type="match status" value="1"/>
</dbReference>
<dbReference type="SUPFAM" id="SSF56601">
    <property type="entry name" value="beta-lactamase/transpeptidase-like"/>
    <property type="match status" value="1"/>
</dbReference>
<dbReference type="GO" id="GO:0071555">
    <property type="term" value="P:cell wall organization"/>
    <property type="evidence" value="ECO:0007669"/>
    <property type="project" value="TreeGrafter"/>
</dbReference>
<comment type="similarity">
    <text evidence="2">Belongs to the transpeptidase family.</text>
</comment>
<dbReference type="PANTHER" id="PTHR30627:SF1">
    <property type="entry name" value="PEPTIDOGLYCAN D,D-TRANSPEPTIDASE FTSI"/>
    <property type="match status" value="1"/>
</dbReference>
<dbReference type="OrthoDB" id="9770103at2"/>
<dbReference type="Gene3D" id="3.30.10.20">
    <property type="match status" value="1"/>
</dbReference>
<dbReference type="InterPro" id="IPR005543">
    <property type="entry name" value="PASTA_dom"/>
</dbReference>
<dbReference type="GO" id="GO:0008658">
    <property type="term" value="F:penicillin binding"/>
    <property type="evidence" value="ECO:0007669"/>
    <property type="project" value="InterPro"/>
</dbReference>
<dbReference type="Gene3D" id="3.90.1310.10">
    <property type="entry name" value="Penicillin-binding protein 2a (Domain 2)"/>
    <property type="match status" value="1"/>
</dbReference>
<evidence type="ECO:0000313" key="8">
    <source>
        <dbReference type="Proteomes" id="UP000184404"/>
    </source>
</evidence>
<dbReference type="InterPro" id="IPR005311">
    <property type="entry name" value="PBP_dimer"/>
</dbReference>
<evidence type="ECO:0000256" key="1">
    <source>
        <dbReference type="ARBA" id="ARBA00004370"/>
    </source>
</evidence>